<evidence type="ECO:0000313" key="3">
    <source>
        <dbReference type="Proteomes" id="UP000676194"/>
    </source>
</evidence>
<evidence type="ECO:0000256" key="1">
    <source>
        <dbReference type="SAM" id="MobiDB-lite"/>
    </source>
</evidence>
<evidence type="ECO:0000313" key="2">
    <source>
        <dbReference type="EMBL" id="QVL30800.1"/>
    </source>
</evidence>
<dbReference type="KEGG" id="tsph:KIH39_18355"/>
<dbReference type="Proteomes" id="UP000676194">
    <property type="component" value="Chromosome"/>
</dbReference>
<dbReference type="PANTHER" id="PTHR32305:SF15">
    <property type="entry name" value="PROTEIN RHSA-RELATED"/>
    <property type="match status" value="1"/>
</dbReference>
<sequence length="2294" mass="244650">MKRFHIWLFRKLFWVQKTLPIRRQHKIRLDVQRLEQKDLLSNVIIHGSLPYIVGAKPGQSPVISEYDSATGSLLASYMAYDSSFKGGVRVALADLNGDGVPDLIAAPGPGMAPIIKVFDGATGNLLSSFDAFAPGFLGGVTVDAGNIGEGRMGIIVGADAGAGPHVETFTLNGTLVDSFYAFSPSFRGGLSVALGISPLGQAEAIVGSGAGAAPSIKVFDLGTNSVIQTLSPYSPGYMGGLQVAAGDLNKDGTTDILVSPKNAPELHIQGYDGKTGNLLENFNASGFDAGSSGTVGFAQLTSSVPAITIAGYRNGAAEEQIYNGVPQTNQAVPTLVSTFPPVAATPLLTPGVPPPKPICIQPVSLPNTVSAPRVVPIGDCTPDQVTTTSCGSDTLVTESAGASDIPSGASVGGGDNVATGFISMNSTDLSSNGFGSDWGLTRSWTNNVLVVAGDYFGIGWTVSQNPYLLQAAGGNSIVVVTNGNDFQTFDLQTGGSYTERNFGRSNLTYNSSTNLYTFVDEFNDVIRFTGFGSSAPTAEQGQFQSETDPAGVTTQVTSETSSGTIGEIQRTVGSGSSAITESYLYSYLGSGDPNAGLVSSVVERTKVGSGSWTTVRQAIYTYYNGTEAYGNLNDLKLAQIEDGSGNVLDTSYYRYYGASDPNGPQQGLEYVLNSDSYARLAAAYSNPTTVSNTVLSGFADEYYQYNSNFQVSEAVTQGSGCTSCSSGFGTDTFTYSTSSNAAGYNSWHMKTVETLSDGNTQTTYSNVYDEPMLSVYQDTTSGLKWCTYTRYDSSGRAILTANPSAVTGYSESYADLVNFTGGSSSYISSTNGLITNYNFATSTTASGTTAGNILGYLMSTSIQQGLSGTTIPQSAMTYYDKVVSGNDTAFEATSTQYRNTNGTGAETTSYSYTWQGSTAQVASETISLPVISSAENGPGTADVSTTVYDSIGRPVWTKDADGYINYTAYDTLTGAVITQITDVNTSLTGEFVNLPSGWSTPTGGGLNLITSFVVDALGRTTKVTHPNGDIDYTVYDDPDHEVRTYIGWNSTTNTASEPTQVIREDRSHSYTETLTMSATPAVSGGVPTGTEAISNVQSLTRDITNDANQVVEEDQYFSLSGASYSTSTYLGTSGTNYYATQYFYGHRGWLEKTVDPTGTIIRTVYDGLGRVVSTWVGTNDTPASGYWSPTNNTSPSNMVETASYVYDNGGVGDGNKTAMILYPGGGTANRETDTYYDWRDRAVAVKEGVQTSESTTVHRPIYYTTYNNLDEAIEVQHFDGDGVSITSTGGVPNTPSASLLRAETQTFYDDQGRVYLTETFDVDPSTGSVSTSSLNTNTYYDHRGDAIETSSPGGLVEKEVYDGAGRNTVDYTTDGGGGNSWAAASSVASDTVLDQKEYTHDANGNVILTVDRQRFDSATGTGALGSPTSGIGARVYYDASYYDMADRAIADVNVGTNGGTAYTRPSSVPSSSSTVLVTTTSYDAAGNVLDVVDPLGLDTRNYYDMLGRTTETIQDYTNGIPTNETNKTTEYTYNAVGMTSETAVAASGNNETTAWVYGVVGTGTPGSYLYSNDLVGITEYPGPTGAPSTTQEEITNYDALGEKISFQDRNGNEHTYSYDVLGRQTADAIVQLGTGVDGTIREHTIAYDTQGNPYLFTSYSTSSGGTIVNQVEDVYNGLDQLIGEYQSHSGAVVTGTTPEIQYSYSEMAGGANNSRLTSMTYADGYTINYNYSSGLNNTISRLSSLSDSSGTLESYTYLGLDTIVVRDLNQAGIELTYIKESGESNGSAGDQYTGLDSFGRVIDQRWVNSSGTAVDRIQYGYDADGNVLYENNLLNSAESEIFTYDALNQTSSYAQGTLNGTKTGISGTPSATQSWTYDSFGNMTNVTTNGTGQTRTANTQNEYTAVGSATPGYDSNGNTTTDENSNQYVYDAWNMLVAVKNSSGSTIASYVNDALGRQIQAIVSGTTTDRYFSAQWQLIEEYQGSTETDRYVWSPTYIDAMISRDTSTGSGTLNLRIYALQNADYDTTSLVNTFGSVLERYTYSPFGVVSYLNSSWGSLSGSAYGWKFLHQGGELEAGGLSSFRNRMYSPTLERWMQNDPIEFLSGDNNFYMFCNNNVIKSIDPFGLSDLTLAEARKLINLFLNNRTDLTLAELEAKVGKNNIEIMIEKYCNAIEKQPGVTDFNKWRILRLTDPNAPRLPGNGSFPDFAARERVVKIVMRFCRCAGALALIGGIIYIAYEGNENSQPTGVVPPGSVLIDTLPGAKWTVQIWLTPGGQKIRVRVDANGNQVVGIK</sequence>
<name>A0A8E6B5J4_9BACT</name>
<dbReference type="NCBIfam" id="TIGR03696">
    <property type="entry name" value="Rhs_assc_core"/>
    <property type="match status" value="1"/>
</dbReference>
<gene>
    <name evidence="2" type="ORF">KIH39_18355</name>
</gene>
<dbReference type="InterPro" id="IPR028994">
    <property type="entry name" value="Integrin_alpha_N"/>
</dbReference>
<dbReference type="InterPro" id="IPR022385">
    <property type="entry name" value="Rhs_assc_core"/>
</dbReference>
<protein>
    <submittedName>
        <fullName evidence="2">Uncharacterized protein</fullName>
    </submittedName>
</protein>
<organism evidence="2 3">
    <name type="scientific">Telmatocola sphagniphila</name>
    <dbReference type="NCBI Taxonomy" id="1123043"/>
    <lineage>
        <taxon>Bacteria</taxon>
        <taxon>Pseudomonadati</taxon>
        <taxon>Planctomycetota</taxon>
        <taxon>Planctomycetia</taxon>
        <taxon>Gemmatales</taxon>
        <taxon>Gemmataceae</taxon>
    </lineage>
</organism>
<keyword evidence="3" id="KW-1185">Reference proteome</keyword>
<proteinExistence type="predicted"/>
<feature type="region of interest" description="Disordered" evidence="1">
    <location>
        <begin position="537"/>
        <end position="564"/>
    </location>
</feature>
<dbReference type="SUPFAM" id="SSF69318">
    <property type="entry name" value="Integrin alpha N-terminal domain"/>
    <property type="match status" value="1"/>
</dbReference>
<accession>A0A8E6B5J4</accession>
<dbReference type="InterPro" id="IPR050708">
    <property type="entry name" value="T6SS_VgrG/RHS"/>
</dbReference>
<reference evidence="2" key="1">
    <citation type="submission" date="2021-05" db="EMBL/GenBank/DDBJ databases">
        <title>Complete genome sequence of the cellulolytic planctomycete Telmatocola sphagniphila SP2T and characterization of the first cellulase from planctomycetes.</title>
        <authorList>
            <person name="Rakitin A.L."/>
            <person name="Beletsky A.V."/>
            <person name="Naumoff D.G."/>
            <person name="Kulichevskaya I.S."/>
            <person name="Mardanov A.V."/>
            <person name="Ravin N.V."/>
            <person name="Dedysh S.N."/>
        </authorList>
    </citation>
    <scope>NUCLEOTIDE SEQUENCE</scope>
    <source>
        <strain evidence="2">SP2T</strain>
    </source>
</reference>
<dbReference type="RefSeq" id="WP_213494682.1">
    <property type="nucleotide sequence ID" value="NZ_CP074694.1"/>
</dbReference>
<dbReference type="EMBL" id="CP074694">
    <property type="protein sequence ID" value="QVL30800.1"/>
    <property type="molecule type" value="Genomic_DNA"/>
</dbReference>
<dbReference type="Gene3D" id="2.180.10.10">
    <property type="entry name" value="RHS repeat-associated core"/>
    <property type="match status" value="2"/>
</dbReference>
<dbReference type="PANTHER" id="PTHR32305">
    <property type="match status" value="1"/>
</dbReference>